<name>A0AA46ADI6_9AQUI</name>
<dbReference type="SUPFAM" id="SSF82861">
    <property type="entry name" value="Mechanosensitive channel protein MscS (YggB), transmembrane region"/>
    <property type="match status" value="1"/>
</dbReference>
<evidence type="ECO:0000256" key="1">
    <source>
        <dbReference type="ARBA" id="ARBA00004651"/>
    </source>
</evidence>
<keyword evidence="12" id="KW-1185">Reference proteome</keyword>
<sequence>MSVEIKIIILISVFIGLFIIREILLKFLGKIVEKNQIEIDDVIFNIFKKSSILVIILITLYIASKFLELPEHHSKIIDKLFSSVLIFTISVIIANILSELFKFYVRKNNLLSAPTGIINFLIKSLVILLGIITIFDIWGIPVNHFITALGIGGLAVSLALQPVLSNFFSGLNIIASKQIKIGDFVKLETGEEGYVHDITWMNTVIKTLQNNFLIVPNSKLASSIILNYFMPEPEILEIIPVSVSYNSDLNKVKDITLKVAKYIQENEEEAVKNYQPKIFFTNFGDSGIEFNVVLRVKDRTVRPELRDKFIMKLFEEYNKEKIEIPYPTRTVLLKNIEN</sequence>
<dbReference type="Gene3D" id="1.10.287.1260">
    <property type="match status" value="1"/>
</dbReference>
<dbReference type="SUPFAM" id="SSF82689">
    <property type="entry name" value="Mechanosensitive channel protein MscS (YggB), C-terminal domain"/>
    <property type="match status" value="1"/>
</dbReference>
<dbReference type="InterPro" id="IPR023408">
    <property type="entry name" value="MscS_beta-dom_sf"/>
</dbReference>
<feature type="transmembrane region" description="Helical" evidence="7">
    <location>
        <begin position="117"/>
        <end position="139"/>
    </location>
</feature>
<evidence type="ECO:0000256" key="3">
    <source>
        <dbReference type="ARBA" id="ARBA00022475"/>
    </source>
</evidence>
<evidence type="ECO:0000256" key="7">
    <source>
        <dbReference type="SAM" id="Phobius"/>
    </source>
</evidence>
<dbReference type="PANTHER" id="PTHR30221">
    <property type="entry name" value="SMALL-CONDUCTANCE MECHANOSENSITIVE CHANNEL"/>
    <property type="match status" value="1"/>
</dbReference>
<dbReference type="Proteomes" id="UP001157947">
    <property type="component" value="Unassembled WGS sequence"/>
</dbReference>
<feature type="transmembrane region" description="Helical" evidence="7">
    <location>
        <begin position="84"/>
        <end position="105"/>
    </location>
</feature>
<dbReference type="Pfam" id="PF00924">
    <property type="entry name" value="MS_channel_2nd"/>
    <property type="match status" value="1"/>
</dbReference>
<feature type="transmembrane region" description="Helical" evidence="7">
    <location>
        <begin position="6"/>
        <end position="25"/>
    </location>
</feature>
<evidence type="ECO:0000256" key="5">
    <source>
        <dbReference type="ARBA" id="ARBA00022989"/>
    </source>
</evidence>
<feature type="domain" description="Mechanosensitive ion channel MscS C-terminal" evidence="9">
    <location>
        <begin position="239"/>
        <end position="323"/>
    </location>
</feature>
<gene>
    <name evidence="11" type="ORF">SAMN06264868_10416</name>
</gene>
<dbReference type="InterPro" id="IPR049142">
    <property type="entry name" value="MS_channel_1st"/>
</dbReference>
<dbReference type="Gene3D" id="3.30.70.100">
    <property type="match status" value="1"/>
</dbReference>
<evidence type="ECO:0000259" key="9">
    <source>
        <dbReference type="Pfam" id="PF21082"/>
    </source>
</evidence>
<keyword evidence="6 7" id="KW-0472">Membrane</keyword>
<keyword evidence="4 7" id="KW-0812">Transmembrane</keyword>
<evidence type="ECO:0000259" key="10">
    <source>
        <dbReference type="Pfam" id="PF21088"/>
    </source>
</evidence>
<dbReference type="InterPro" id="IPR010920">
    <property type="entry name" value="LSM_dom_sf"/>
</dbReference>
<dbReference type="InterPro" id="IPR006685">
    <property type="entry name" value="MscS_channel_2nd"/>
</dbReference>
<comment type="subcellular location">
    <subcellularLocation>
        <location evidence="1">Cell membrane</location>
        <topology evidence="1">Multi-pass membrane protein</topology>
    </subcellularLocation>
</comment>
<evidence type="ECO:0000313" key="12">
    <source>
        <dbReference type="Proteomes" id="UP001157947"/>
    </source>
</evidence>
<dbReference type="InterPro" id="IPR011066">
    <property type="entry name" value="MscS_channel_C_sf"/>
</dbReference>
<protein>
    <submittedName>
        <fullName evidence="11">Mechanosensitive ion channel</fullName>
    </submittedName>
</protein>
<keyword evidence="3" id="KW-1003">Cell membrane</keyword>
<organism evidence="11 12">
    <name type="scientific">Venenivibrio stagnispumantis</name>
    <dbReference type="NCBI Taxonomy" id="407998"/>
    <lineage>
        <taxon>Bacteria</taxon>
        <taxon>Pseudomonadati</taxon>
        <taxon>Aquificota</taxon>
        <taxon>Aquificia</taxon>
        <taxon>Aquificales</taxon>
        <taxon>Hydrogenothermaceae</taxon>
        <taxon>Venenivibrio</taxon>
    </lineage>
</organism>
<dbReference type="Pfam" id="PF21082">
    <property type="entry name" value="MS_channel_3rd"/>
    <property type="match status" value="1"/>
</dbReference>
<proteinExistence type="inferred from homology"/>
<keyword evidence="5 7" id="KW-1133">Transmembrane helix</keyword>
<evidence type="ECO:0000256" key="4">
    <source>
        <dbReference type="ARBA" id="ARBA00022692"/>
    </source>
</evidence>
<feature type="transmembrane region" description="Helical" evidence="7">
    <location>
        <begin position="145"/>
        <end position="168"/>
    </location>
</feature>
<dbReference type="GO" id="GO:0008381">
    <property type="term" value="F:mechanosensitive monoatomic ion channel activity"/>
    <property type="evidence" value="ECO:0007669"/>
    <property type="project" value="InterPro"/>
</dbReference>
<evidence type="ECO:0000256" key="6">
    <source>
        <dbReference type="ARBA" id="ARBA00023136"/>
    </source>
</evidence>
<accession>A0AA46ADI6</accession>
<reference evidence="11" key="1">
    <citation type="submission" date="2017-05" db="EMBL/GenBank/DDBJ databases">
        <authorList>
            <person name="Varghese N."/>
            <person name="Submissions S."/>
        </authorList>
    </citation>
    <scope>NUCLEOTIDE SEQUENCE</scope>
    <source>
        <strain evidence="11">DSM 18763</strain>
    </source>
</reference>
<dbReference type="SUPFAM" id="SSF50182">
    <property type="entry name" value="Sm-like ribonucleoproteins"/>
    <property type="match status" value="1"/>
</dbReference>
<dbReference type="Gene3D" id="2.30.30.60">
    <property type="match status" value="1"/>
</dbReference>
<dbReference type="AlphaFoldDB" id="A0AA46ADI6"/>
<dbReference type="GO" id="GO:0005886">
    <property type="term" value="C:plasma membrane"/>
    <property type="evidence" value="ECO:0007669"/>
    <property type="project" value="UniProtKB-SubCell"/>
</dbReference>
<feature type="domain" description="Mechanosensitive ion channel transmembrane helices 2/3" evidence="10">
    <location>
        <begin position="121"/>
        <end position="161"/>
    </location>
</feature>
<dbReference type="Pfam" id="PF21088">
    <property type="entry name" value="MS_channel_1st"/>
    <property type="match status" value="1"/>
</dbReference>
<evidence type="ECO:0000259" key="8">
    <source>
        <dbReference type="Pfam" id="PF00924"/>
    </source>
</evidence>
<feature type="transmembrane region" description="Helical" evidence="7">
    <location>
        <begin position="46"/>
        <end position="64"/>
    </location>
</feature>
<comment type="caution">
    <text evidence="11">The sequence shown here is derived from an EMBL/GenBank/DDBJ whole genome shotgun (WGS) entry which is preliminary data.</text>
</comment>
<dbReference type="PANTHER" id="PTHR30221:SF1">
    <property type="entry name" value="SMALL-CONDUCTANCE MECHANOSENSITIVE CHANNEL"/>
    <property type="match status" value="1"/>
</dbReference>
<dbReference type="InterPro" id="IPR049278">
    <property type="entry name" value="MS_channel_C"/>
</dbReference>
<evidence type="ECO:0000256" key="2">
    <source>
        <dbReference type="ARBA" id="ARBA00008017"/>
    </source>
</evidence>
<dbReference type="InterPro" id="IPR011014">
    <property type="entry name" value="MscS_channel_TM-2"/>
</dbReference>
<evidence type="ECO:0000313" key="11">
    <source>
        <dbReference type="EMBL" id="SMP06010.1"/>
    </source>
</evidence>
<comment type="similarity">
    <text evidence="2">Belongs to the MscS (TC 1.A.23) family.</text>
</comment>
<feature type="domain" description="Mechanosensitive ion channel MscS" evidence="8">
    <location>
        <begin position="163"/>
        <end position="228"/>
    </location>
</feature>
<dbReference type="EMBL" id="FXTX01000004">
    <property type="protein sequence ID" value="SMP06010.1"/>
    <property type="molecule type" value="Genomic_DNA"/>
</dbReference>
<dbReference type="InterPro" id="IPR045275">
    <property type="entry name" value="MscS_archaea/bacteria_type"/>
</dbReference>